<dbReference type="SMART" id="SM00507">
    <property type="entry name" value="HNHc"/>
    <property type="match status" value="1"/>
</dbReference>
<proteinExistence type="predicted"/>
<dbReference type="Proteomes" id="UP000250579">
    <property type="component" value="Chromosome"/>
</dbReference>
<dbReference type="Gene3D" id="1.10.30.50">
    <property type="match status" value="1"/>
</dbReference>
<feature type="domain" description="HNH nuclease" evidence="1">
    <location>
        <begin position="125"/>
        <end position="175"/>
    </location>
</feature>
<evidence type="ECO:0000259" key="1">
    <source>
        <dbReference type="SMART" id="SM00507"/>
    </source>
</evidence>
<dbReference type="AlphaFoldDB" id="A0A2Z5A755"/>
<dbReference type="InterPro" id="IPR029471">
    <property type="entry name" value="HNH_5"/>
</dbReference>
<dbReference type="GO" id="GO:0004519">
    <property type="term" value="F:endonuclease activity"/>
    <property type="evidence" value="ECO:0007669"/>
    <property type="project" value="UniProtKB-KW"/>
</dbReference>
<name>A0A2Z5A755_9PSED</name>
<dbReference type="EMBL" id="CP022198">
    <property type="protein sequence ID" value="AXA66103.1"/>
    <property type="molecule type" value="Genomic_DNA"/>
</dbReference>
<dbReference type="Pfam" id="PF14279">
    <property type="entry name" value="HNH_5"/>
    <property type="match status" value="1"/>
</dbReference>
<organism evidence="2 3">
    <name type="scientific">Pseudomonas oryzihabitans</name>
    <dbReference type="NCBI Taxonomy" id="47885"/>
    <lineage>
        <taxon>Bacteria</taxon>
        <taxon>Pseudomonadati</taxon>
        <taxon>Pseudomonadota</taxon>
        <taxon>Gammaproteobacteria</taxon>
        <taxon>Pseudomonadales</taxon>
        <taxon>Pseudomonadaceae</taxon>
        <taxon>Pseudomonas</taxon>
    </lineage>
</organism>
<keyword evidence="2" id="KW-0540">Nuclease</keyword>
<keyword evidence="2" id="KW-0378">Hydrolase</keyword>
<sequence length="221" mass="24745">MSGEMQAVTMKRCFRPPTPALFDVARYLDAAVSAHHAGYAMDAARLFTLADCQLSRQWLESIWGRASPYVTVTRLPPLPITMPVKARMPTNAQIRSLHERDGFHCRFCGLPVIRAEIRKKAVALYPEAVSWGRANASQHAGFQVLWAQYDHVVPHSAGGTNELDNLVVTCAACNFGKMSYRLEEIGLLDPRAFPIVVSHWDGLERFKAFPNHKFELSGDSY</sequence>
<reference evidence="2 3" key="1">
    <citation type="submission" date="2017-06" db="EMBL/GenBank/DDBJ databases">
        <title>Evolution towards high GC content and high-temperature stress adaptation in endophytic Pseudomonas oryzihabitans impacted its plant-growth promoting traits.</title>
        <authorList>
            <person name="Nascimento F.X."/>
        </authorList>
    </citation>
    <scope>NUCLEOTIDE SEQUENCE [LARGE SCALE GENOMIC DNA]</scope>
    <source>
        <strain evidence="2 3">MS8</strain>
    </source>
</reference>
<dbReference type="InterPro" id="IPR003615">
    <property type="entry name" value="HNH_nuc"/>
</dbReference>
<protein>
    <submittedName>
        <fullName evidence="2">HNH endonuclease</fullName>
    </submittedName>
</protein>
<accession>A0A2Z5A755</accession>
<evidence type="ECO:0000313" key="2">
    <source>
        <dbReference type="EMBL" id="AXA66103.1"/>
    </source>
</evidence>
<dbReference type="CDD" id="cd00085">
    <property type="entry name" value="HNHc"/>
    <property type="match status" value="1"/>
</dbReference>
<keyword evidence="2" id="KW-0255">Endonuclease</keyword>
<gene>
    <name evidence="2" type="ORF">CE139_09810</name>
</gene>
<evidence type="ECO:0000313" key="3">
    <source>
        <dbReference type="Proteomes" id="UP000250579"/>
    </source>
</evidence>